<feature type="coiled-coil region" evidence="1">
    <location>
        <begin position="60"/>
        <end position="87"/>
    </location>
</feature>
<dbReference type="EMBL" id="CP077365">
    <property type="protein sequence ID" value="QXB47662.1"/>
    <property type="molecule type" value="Genomic_DNA"/>
</dbReference>
<organism evidence="2 3">
    <name type="scientific">Acinetobacter seifertii</name>
    <dbReference type="NCBI Taxonomy" id="1530123"/>
    <lineage>
        <taxon>Bacteria</taxon>
        <taxon>Pseudomonadati</taxon>
        <taxon>Pseudomonadota</taxon>
        <taxon>Gammaproteobacteria</taxon>
        <taxon>Moraxellales</taxon>
        <taxon>Moraxellaceae</taxon>
        <taxon>Acinetobacter</taxon>
        <taxon>Acinetobacter calcoaceticus/baumannii complex</taxon>
    </lineage>
</organism>
<keyword evidence="1" id="KW-0175">Coiled coil</keyword>
<gene>
    <name evidence="2" type="ORF">I6L30_06585</name>
</gene>
<proteinExistence type="predicted"/>
<accession>A0ABX8LAC0</accession>
<evidence type="ECO:0008006" key="4">
    <source>
        <dbReference type="Google" id="ProtNLM"/>
    </source>
</evidence>
<sequence length="143" mass="16169">MSDEYPKALYRGDTKSYEHVIADGEDHESKLRDDGYVHYSELKEPEIVVVGKVSGSSGELKKAQEELLEALKKNKFLEEQLADLKGEYISQINALKKENDTYKYSAMDAGELRAILDEKGIKYGSRDGKEVLVGYVLESLYPK</sequence>
<evidence type="ECO:0000313" key="2">
    <source>
        <dbReference type="EMBL" id="QXB47662.1"/>
    </source>
</evidence>
<protein>
    <recommendedName>
        <fullName evidence="4">HeH/LEM domain-containing protein</fullName>
    </recommendedName>
</protein>
<evidence type="ECO:0000256" key="1">
    <source>
        <dbReference type="SAM" id="Coils"/>
    </source>
</evidence>
<reference evidence="2 3" key="1">
    <citation type="submission" date="2021-06" db="EMBL/GenBank/DDBJ databases">
        <title>FDA dAtabase for Regulatory Grade micrObial Sequences (FDA-ARGOS): Supporting development and validation of Infectious Disease Dx tests.</title>
        <authorList>
            <person name="Sproer C."/>
            <person name="Gronow S."/>
            <person name="Severitt S."/>
            <person name="Schroder I."/>
            <person name="Tallon L."/>
            <person name="Sadzewicz L."/>
            <person name="Zhao X."/>
            <person name="Boylan J."/>
            <person name="Ott S."/>
            <person name="Bowen H."/>
            <person name="Vavikolanu K."/>
            <person name="Mehta A."/>
            <person name="Aluvathingal J."/>
            <person name="Nadendla S."/>
            <person name="Lowell S."/>
            <person name="Myers T."/>
            <person name="Yan Y."/>
        </authorList>
    </citation>
    <scope>NUCLEOTIDE SEQUENCE [LARGE SCALE GENOMIC DNA]</scope>
    <source>
        <strain evidence="2 3">FDAARGOS 1400</strain>
    </source>
</reference>
<evidence type="ECO:0000313" key="3">
    <source>
        <dbReference type="Proteomes" id="UP000683517"/>
    </source>
</evidence>
<dbReference type="RefSeq" id="WP_216985572.1">
    <property type="nucleotide sequence ID" value="NZ_CP077365.1"/>
</dbReference>
<keyword evidence="3" id="KW-1185">Reference proteome</keyword>
<name>A0ABX8LAC0_9GAMM</name>
<dbReference type="Proteomes" id="UP000683517">
    <property type="component" value="Chromosome"/>
</dbReference>